<evidence type="ECO:0000256" key="2">
    <source>
        <dbReference type="ARBA" id="ARBA00012438"/>
    </source>
</evidence>
<feature type="transmembrane region" description="Helical" evidence="5">
    <location>
        <begin position="6"/>
        <end position="25"/>
    </location>
</feature>
<evidence type="ECO:0000259" key="6">
    <source>
        <dbReference type="PROSITE" id="PS50109"/>
    </source>
</evidence>
<organism evidence="7 8">
    <name type="scientific">Pedobacter cryophilus</name>
    <dbReference type="NCBI Taxonomy" id="2571271"/>
    <lineage>
        <taxon>Bacteria</taxon>
        <taxon>Pseudomonadati</taxon>
        <taxon>Bacteroidota</taxon>
        <taxon>Sphingobacteriia</taxon>
        <taxon>Sphingobacteriales</taxon>
        <taxon>Sphingobacteriaceae</taxon>
        <taxon>Pedobacter</taxon>
    </lineage>
</organism>
<protein>
    <recommendedName>
        <fullName evidence="2">histidine kinase</fullName>
        <ecNumber evidence="2">2.7.13.3</ecNumber>
    </recommendedName>
</protein>
<comment type="caution">
    <text evidence="7">The sequence shown here is derived from an EMBL/GenBank/DDBJ whole genome shotgun (WGS) entry which is preliminary data.</text>
</comment>
<accession>A0A4U1BXL9</accession>
<keyword evidence="8" id="KW-1185">Reference proteome</keyword>
<dbReference type="InterPro" id="IPR003594">
    <property type="entry name" value="HATPase_dom"/>
</dbReference>
<proteinExistence type="predicted"/>
<dbReference type="PANTHER" id="PTHR42878">
    <property type="entry name" value="TWO-COMPONENT HISTIDINE KINASE"/>
    <property type="match status" value="1"/>
</dbReference>
<dbReference type="EMBL" id="SWBP01000003">
    <property type="protein sequence ID" value="TKB97776.1"/>
    <property type="molecule type" value="Genomic_DNA"/>
</dbReference>
<dbReference type="GO" id="GO:0007234">
    <property type="term" value="P:osmosensory signaling via phosphorelay pathway"/>
    <property type="evidence" value="ECO:0007669"/>
    <property type="project" value="TreeGrafter"/>
</dbReference>
<dbReference type="SUPFAM" id="SSF55874">
    <property type="entry name" value="ATPase domain of HSP90 chaperone/DNA topoisomerase II/histidine kinase"/>
    <property type="match status" value="1"/>
</dbReference>
<dbReference type="Pfam" id="PF02518">
    <property type="entry name" value="HATPase_c"/>
    <property type="match status" value="1"/>
</dbReference>
<keyword evidence="4 7" id="KW-0418">Kinase</keyword>
<evidence type="ECO:0000256" key="1">
    <source>
        <dbReference type="ARBA" id="ARBA00000085"/>
    </source>
</evidence>
<dbReference type="GO" id="GO:0030295">
    <property type="term" value="F:protein kinase activator activity"/>
    <property type="evidence" value="ECO:0007669"/>
    <property type="project" value="TreeGrafter"/>
</dbReference>
<dbReference type="Proteomes" id="UP000308181">
    <property type="component" value="Unassembled WGS sequence"/>
</dbReference>
<dbReference type="Gene3D" id="1.10.287.130">
    <property type="match status" value="1"/>
</dbReference>
<keyword evidence="5" id="KW-0812">Transmembrane</keyword>
<dbReference type="InterPro" id="IPR036890">
    <property type="entry name" value="HATPase_C_sf"/>
</dbReference>
<dbReference type="InterPro" id="IPR036097">
    <property type="entry name" value="HisK_dim/P_sf"/>
</dbReference>
<dbReference type="SMART" id="SM00387">
    <property type="entry name" value="HATPase_c"/>
    <property type="match status" value="1"/>
</dbReference>
<reference evidence="7 8" key="1">
    <citation type="submission" date="2019-04" db="EMBL/GenBank/DDBJ databases">
        <title>Pedobacter sp. AR-3-17 sp. nov., isolated from Arctic soil.</title>
        <authorList>
            <person name="Dahal R.H."/>
            <person name="Kim D.-U."/>
        </authorList>
    </citation>
    <scope>NUCLEOTIDE SEQUENCE [LARGE SCALE GENOMIC DNA]</scope>
    <source>
        <strain evidence="7 8">AR-3-17</strain>
    </source>
</reference>
<dbReference type="RefSeq" id="WP_136826351.1">
    <property type="nucleotide sequence ID" value="NZ_SWBP01000003.1"/>
</dbReference>
<dbReference type="PROSITE" id="PS50109">
    <property type="entry name" value="HIS_KIN"/>
    <property type="match status" value="1"/>
</dbReference>
<comment type="catalytic activity">
    <reaction evidence="1">
        <text>ATP + protein L-histidine = ADP + protein N-phospho-L-histidine.</text>
        <dbReference type="EC" id="2.7.13.3"/>
    </reaction>
</comment>
<dbReference type="InterPro" id="IPR050351">
    <property type="entry name" value="BphY/WalK/GraS-like"/>
</dbReference>
<evidence type="ECO:0000313" key="8">
    <source>
        <dbReference type="Proteomes" id="UP000308181"/>
    </source>
</evidence>
<sequence>MKNLKFKIIISVYVCLIVLALYNAFHSYQNNISHAKQTVFAKLSTLSNLLAKQINGDLHEKVINQYKKQDDIKTSHQDADYQSIHNILAQAQASAGINTPIYTLFPSNDFKKFFFGITSSVNPYYKHRYHTPPKELITDYEKGGFIDEYLDENGIWLSSFAPIKNKAGKVVAIIQTDQNFEEFMIDVNKKLIGNISFIALIYSVIGFLLYLFLKEVLKKEEVYSLTQQKYKQELEEQVNHRTKELSVVNKKLIDVNKELESFFYSTSHDIRGPLCRILGLTSLAKCEDDKQELVEMIEIESQKMDNMLKKMILVNNLRTKELKIEHVFVGDTVNTALSQIKKKYHQSKAEVVIKTETQTLKQFNSDTQIVESIICNLLDNAFKFSDSLNPKIAISSFIDKNGILSLTVANNGLEFTEKEMKHAFELFKNASLKDGDADGIRLGLYTIKTALDKLNGLIEINTNAKNMTEIKVLIPDFYIGHKIDLLIANDQIIIA</sequence>
<dbReference type="GO" id="GO:0000156">
    <property type="term" value="F:phosphorelay response regulator activity"/>
    <property type="evidence" value="ECO:0007669"/>
    <property type="project" value="TreeGrafter"/>
</dbReference>
<evidence type="ECO:0000256" key="3">
    <source>
        <dbReference type="ARBA" id="ARBA00022679"/>
    </source>
</evidence>
<dbReference type="Gene3D" id="3.30.565.10">
    <property type="entry name" value="Histidine kinase-like ATPase, C-terminal domain"/>
    <property type="match status" value="1"/>
</dbReference>
<dbReference type="CDD" id="cd00082">
    <property type="entry name" value="HisKA"/>
    <property type="match status" value="1"/>
</dbReference>
<feature type="domain" description="Histidine kinase" evidence="6">
    <location>
        <begin position="265"/>
        <end position="478"/>
    </location>
</feature>
<keyword evidence="5" id="KW-1133">Transmembrane helix</keyword>
<dbReference type="InterPro" id="IPR005467">
    <property type="entry name" value="His_kinase_dom"/>
</dbReference>
<dbReference type="SMART" id="SM00388">
    <property type="entry name" value="HisKA"/>
    <property type="match status" value="1"/>
</dbReference>
<dbReference type="InterPro" id="IPR003661">
    <property type="entry name" value="HisK_dim/P_dom"/>
</dbReference>
<dbReference type="GO" id="GO:0000155">
    <property type="term" value="F:phosphorelay sensor kinase activity"/>
    <property type="evidence" value="ECO:0007669"/>
    <property type="project" value="InterPro"/>
</dbReference>
<dbReference type="EC" id="2.7.13.3" evidence="2"/>
<dbReference type="OrthoDB" id="9781208at2"/>
<keyword evidence="5" id="KW-0472">Membrane</keyword>
<keyword evidence="3" id="KW-0808">Transferase</keyword>
<evidence type="ECO:0000256" key="5">
    <source>
        <dbReference type="SAM" id="Phobius"/>
    </source>
</evidence>
<evidence type="ECO:0000313" key="7">
    <source>
        <dbReference type="EMBL" id="TKB97776.1"/>
    </source>
</evidence>
<gene>
    <name evidence="7" type="ORF">FA046_10465</name>
</gene>
<dbReference type="AlphaFoldDB" id="A0A4U1BXL9"/>
<evidence type="ECO:0000256" key="4">
    <source>
        <dbReference type="ARBA" id="ARBA00022777"/>
    </source>
</evidence>
<dbReference type="PANTHER" id="PTHR42878:SF15">
    <property type="entry name" value="BACTERIOPHYTOCHROME"/>
    <property type="match status" value="1"/>
</dbReference>
<dbReference type="Pfam" id="PF00512">
    <property type="entry name" value="HisKA"/>
    <property type="match status" value="1"/>
</dbReference>
<dbReference type="SUPFAM" id="SSF47384">
    <property type="entry name" value="Homodimeric domain of signal transducing histidine kinase"/>
    <property type="match status" value="1"/>
</dbReference>
<feature type="transmembrane region" description="Helical" evidence="5">
    <location>
        <begin position="191"/>
        <end position="213"/>
    </location>
</feature>
<name>A0A4U1BXL9_9SPHI</name>